<feature type="transmembrane region" description="Helical" evidence="5">
    <location>
        <begin position="366"/>
        <end position="385"/>
    </location>
</feature>
<evidence type="ECO:0000256" key="2">
    <source>
        <dbReference type="ARBA" id="ARBA00022692"/>
    </source>
</evidence>
<keyword evidence="7" id="KW-1185">Reference proteome</keyword>
<feature type="transmembrane region" description="Helical" evidence="5">
    <location>
        <begin position="255"/>
        <end position="278"/>
    </location>
</feature>
<dbReference type="Pfam" id="PF04140">
    <property type="entry name" value="ICMT"/>
    <property type="match status" value="1"/>
</dbReference>
<keyword evidence="4 5" id="KW-0472">Membrane</keyword>
<evidence type="ECO:0000256" key="1">
    <source>
        <dbReference type="ARBA" id="ARBA00004141"/>
    </source>
</evidence>
<dbReference type="RefSeq" id="WP_233678068.1">
    <property type="nucleotide sequence ID" value="NZ_JAJUOS010000019.1"/>
</dbReference>
<keyword evidence="2 5" id="KW-0812">Transmembrane</keyword>
<reference evidence="6 7" key="1">
    <citation type="submission" date="2021-12" db="EMBL/GenBank/DDBJ databases">
        <title>Sinirhodobacter sp. WL0062 is a bacterium isolated from seawater.</title>
        <authorList>
            <person name="Wang L."/>
            <person name="He W."/>
            <person name="Zhang D.-F."/>
        </authorList>
    </citation>
    <scope>NUCLEOTIDE SEQUENCE [LARGE SCALE GENOMIC DNA]</scope>
    <source>
        <strain evidence="6 7">WL0062</strain>
    </source>
</reference>
<protein>
    <submittedName>
        <fullName evidence="6">DUF1295 domain-containing protein</fullName>
    </submittedName>
</protein>
<accession>A0ABS8Z149</accession>
<dbReference type="Proteomes" id="UP001521181">
    <property type="component" value="Unassembled WGS sequence"/>
</dbReference>
<dbReference type="Gene3D" id="1.20.120.1630">
    <property type="match status" value="1"/>
</dbReference>
<feature type="transmembrane region" description="Helical" evidence="5">
    <location>
        <begin position="53"/>
        <end position="73"/>
    </location>
</feature>
<feature type="transmembrane region" description="Helical" evidence="5">
    <location>
        <begin position="218"/>
        <end position="243"/>
    </location>
</feature>
<gene>
    <name evidence="6" type="ORF">LZA78_16890</name>
</gene>
<proteinExistence type="predicted"/>
<evidence type="ECO:0000313" key="7">
    <source>
        <dbReference type="Proteomes" id="UP001521181"/>
    </source>
</evidence>
<feature type="transmembrane region" description="Helical" evidence="5">
    <location>
        <begin position="179"/>
        <end position="198"/>
    </location>
</feature>
<evidence type="ECO:0000256" key="3">
    <source>
        <dbReference type="ARBA" id="ARBA00022989"/>
    </source>
</evidence>
<organism evidence="6 7">
    <name type="scientific">Rhodobacter flavimaris</name>
    <dbReference type="NCBI Taxonomy" id="2907145"/>
    <lineage>
        <taxon>Bacteria</taxon>
        <taxon>Pseudomonadati</taxon>
        <taxon>Pseudomonadota</taxon>
        <taxon>Alphaproteobacteria</taxon>
        <taxon>Rhodobacterales</taxon>
        <taxon>Rhodobacter group</taxon>
        <taxon>Rhodobacter</taxon>
    </lineage>
</organism>
<evidence type="ECO:0000256" key="4">
    <source>
        <dbReference type="ARBA" id="ARBA00023136"/>
    </source>
</evidence>
<comment type="caution">
    <text evidence="6">The sequence shown here is derived from an EMBL/GenBank/DDBJ whole genome shotgun (WGS) entry which is preliminary data.</text>
</comment>
<evidence type="ECO:0000256" key="5">
    <source>
        <dbReference type="SAM" id="Phobius"/>
    </source>
</evidence>
<dbReference type="EMBL" id="JAJUOS010000019">
    <property type="protein sequence ID" value="MCE5975150.1"/>
    <property type="molecule type" value="Genomic_DNA"/>
</dbReference>
<evidence type="ECO:0000313" key="6">
    <source>
        <dbReference type="EMBL" id="MCE5975150.1"/>
    </source>
</evidence>
<dbReference type="InterPro" id="IPR007269">
    <property type="entry name" value="ICMT_MeTrfase"/>
</dbReference>
<keyword evidence="3 5" id="KW-1133">Transmembrane helix</keyword>
<feature type="transmembrane region" description="Helical" evidence="5">
    <location>
        <begin position="20"/>
        <end position="41"/>
    </location>
</feature>
<feature type="transmembrane region" description="Helical" evidence="5">
    <location>
        <begin position="94"/>
        <end position="114"/>
    </location>
</feature>
<comment type="subcellular location">
    <subcellularLocation>
        <location evidence="1">Membrane</location>
        <topology evidence="1">Multi-pass membrane protein</topology>
    </subcellularLocation>
</comment>
<feature type="transmembrane region" description="Helical" evidence="5">
    <location>
        <begin position="126"/>
        <end position="147"/>
    </location>
</feature>
<name>A0ABS8Z149_9RHOB</name>
<feature type="transmembrane region" description="Helical" evidence="5">
    <location>
        <begin position="342"/>
        <end position="360"/>
    </location>
</feature>
<feature type="transmembrane region" description="Helical" evidence="5">
    <location>
        <begin position="298"/>
        <end position="321"/>
    </location>
</feature>
<sequence>MTISLHDQDIARRDAPPQSVCSNATMLAVVLGMAVGIWVTFWLRPLDYAPAAALLYIVIFAVPVAFVEIAYNKSHLAPGVGMNYARRDISLSRTLRKLVGLSAILGVIGVSYWLFPVYDEKLYAPFFWLLETFWWVLAAISIPYVVLVDMHQDEPEDSLWVIGDALLRMQPRRIAREKNFLLGWLVKAYFLPMMYGYLSNEVGSLRSFDFDGSRMPQITYSFLYSGILFLDLTIAVAGYMLTLRALGTNIRSTDTTLSGWLVTIICYSPFWPLLYGKYLAYNTDWSWGAWLWENEPLYIAWAAAIILMKSLWVWTAMSYGIRFSNLTHRGIITSGTYRWTKHPSYIFKNIFWWLIAIPFIPQDGSVLTALQNCALMVGVNLIYYARAKTEERHLMKDPTYVAYAEYIRRNGMFRFLNRARP</sequence>